<proteinExistence type="predicted"/>
<protein>
    <submittedName>
        <fullName evidence="1">Uncharacterized protein</fullName>
    </submittedName>
</protein>
<dbReference type="AlphaFoldDB" id="X1QN84"/>
<sequence length="124" mass="14207">MTPYGSAGLIKSKVSKYPIFIQPIYNNHGKLMKMGIMGTSHTADEIGTVLQEQIDLFYAIFVEKFGKPCYVHPNAKHVPILNFLGQRWLSLYIWETGNVSRDIMSRKCKGKYDIYVFIRDTVLA</sequence>
<dbReference type="EMBL" id="BARV01028117">
    <property type="protein sequence ID" value="GAI44729.1"/>
    <property type="molecule type" value="Genomic_DNA"/>
</dbReference>
<comment type="caution">
    <text evidence="1">The sequence shown here is derived from an EMBL/GenBank/DDBJ whole genome shotgun (WGS) entry which is preliminary data.</text>
</comment>
<feature type="non-terminal residue" evidence="1">
    <location>
        <position position="124"/>
    </location>
</feature>
<organism evidence="1">
    <name type="scientific">marine sediment metagenome</name>
    <dbReference type="NCBI Taxonomy" id="412755"/>
    <lineage>
        <taxon>unclassified sequences</taxon>
        <taxon>metagenomes</taxon>
        <taxon>ecological metagenomes</taxon>
    </lineage>
</organism>
<gene>
    <name evidence="1" type="ORF">S06H3_45095</name>
</gene>
<reference evidence="1" key="1">
    <citation type="journal article" date="2014" name="Front. Microbiol.">
        <title>High frequency of phylogenetically diverse reductive dehalogenase-homologous genes in deep subseafloor sedimentary metagenomes.</title>
        <authorList>
            <person name="Kawai M."/>
            <person name="Futagami T."/>
            <person name="Toyoda A."/>
            <person name="Takaki Y."/>
            <person name="Nishi S."/>
            <person name="Hori S."/>
            <person name="Arai W."/>
            <person name="Tsubouchi T."/>
            <person name="Morono Y."/>
            <person name="Uchiyama I."/>
            <person name="Ito T."/>
            <person name="Fujiyama A."/>
            <person name="Inagaki F."/>
            <person name="Takami H."/>
        </authorList>
    </citation>
    <scope>NUCLEOTIDE SEQUENCE</scope>
    <source>
        <strain evidence="1">Expedition CK06-06</strain>
    </source>
</reference>
<name>X1QN84_9ZZZZ</name>
<accession>X1QN84</accession>
<evidence type="ECO:0000313" key="1">
    <source>
        <dbReference type="EMBL" id="GAI44729.1"/>
    </source>
</evidence>